<sequence>MQLHPASILVHDSWILKLPRHPKLPTTCTTKTTVVKNGPESRPSSKPVSVSKCHRFKMLKKIAAALVVLGLTASPEANAGLLAYGICQTGCNALAVACYTAAAALQLAWHRRRSWWTLQNLARTPNKRTLGGQANKPVKACEWIRLPKHRDGAAMARR</sequence>
<dbReference type="OrthoDB" id="10063670at2759"/>
<evidence type="ECO:0000313" key="4">
    <source>
        <dbReference type="Proteomes" id="UP000433483"/>
    </source>
</evidence>
<keyword evidence="4" id="KW-1185">Reference proteome</keyword>
<reference evidence="1 6" key="1">
    <citation type="submission" date="2018-09" db="EMBL/GenBank/DDBJ databases">
        <title>Genomic investigation of the strawberry pathogen Phytophthora fragariae indicates pathogenicity is determined by transcriptional variation in three key races.</title>
        <authorList>
            <person name="Adams T.M."/>
            <person name="Armitage A.D."/>
            <person name="Sobczyk M.K."/>
            <person name="Bates H.J."/>
            <person name="Dunwell J.M."/>
            <person name="Nellist C.F."/>
            <person name="Harrison R.J."/>
        </authorList>
    </citation>
    <scope>NUCLEOTIDE SEQUENCE [LARGE SCALE GENOMIC DNA]</scope>
    <source>
        <strain evidence="3 5">BC-1</strain>
        <strain evidence="2 4">NOV-27</strain>
        <strain evidence="1 6">SCRP245</strain>
    </source>
</reference>
<dbReference type="EMBL" id="QXFW01000071">
    <property type="protein sequence ID" value="KAE9026752.1"/>
    <property type="molecule type" value="Genomic_DNA"/>
</dbReference>
<dbReference type="EMBL" id="QXGB01000063">
    <property type="protein sequence ID" value="KAE9233431.1"/>
    <property type="molecule type" value="Genomic_DNA"/>
</dbReference>
<evidence type="ECO:0000313" key="1">
    <source>
        <dbReference type="EMBL" id="KAE9026752.1"/>
    </source>
</evidence>
<dbReference type="Proteomes" id="UP000440367">
    <property type="component" value="Unassembled WGS sequence"/>
</dbReference>
<evidence type="ECO:0000313" key="2">
    <source>
        <dbReference type="EMBL" id="KAE9233431.1"/>
    </source>
</evidence>
<proteinExistence type="predicted"/>
<dbReference type="EMBL" id="QXGD01000071">
    <property type="protein sequence ID" value="KAE9254823.1"/>
    <property type="molecule type" value="Genomic_DNA"/>
</dbReference>
<name>A0A6A3M5L1_9STRA</name>
<organism evidence="1 6">
    <name type="scientific">Phytophthora fragariae</name>
    <dbReference type="NCBI Taxonomy" id="53985"/>
    <lineage>
        <taxon>Eukaryota</taxon>
        <taxon>Sar</taxon>
        <taxon>Stramenopiles</taxon>
        <taxon>Oomycota</taxon>
        <taxon>Peronosporomycetes</taxon>
        <taxon>Peronosporales</taxon>
        <taxon>Peronosporaceae</taxon>
        <taxon>Phytophthora</taxon>
    </lineage>
</organism>
<gene>
    <name evidence="3" type="ORF">PF002_g2700</name>
    <name evidence="2" type="ORF">PF005_g2357</name>
    <name evidence="1" type="ORF">PF011_g2373</name>
</gene>
<evidence type="ECO:0000313" key="6">
    <source>
        <dbReference type="Proteomes" id="UP000460718"/>
    </source>
</evidence>
<evidence type="ECO:0000313" key="3">
    <source>
        <dbReference type="EMBL" id="KAE9254823.1"/>
    </source>
</evidence>
<protein>
    <submittedName>
        <fullName evidence="1">Uncharacterized protein</fullName>
    </submittedName>
</protein>
<comment type="caution">
    <text evidence="1">The sequence shown here is derived from an EMBL/GenBank/DDBJ whole genome shotgun (WGS) entry which is preliminary data.</text>
</comment>
<dbReference type="Proteomes" id="UP000433483">
    <property type="component" value="Unassembled WGS sequence"/>
</dbReference>
<accession>A0A6A3M5L1</accession>
<dbReference type="AlphaFoldDB" id="A0A6A3M5L1"/>
<evidence type="ECO:0000313" key="5">
    <source>
        <dbReference type="Proteomes" id="UP000440367"/>
    </source>
</evidence>
<dbReference type="Proteomes" id="UP000460718">
    <property type="component" value="Unassembled WGS sequence"/>
</dbReference>